<dbReference type="Gene3D" id="2.60.40.10">
    <property type="entry name" value="Immunoglobulins"/>
    <property type="match status" value="2"/>
</dbReference>
<sequence>MKEKYTMQAMVSMLIIIVLLAGILPGGNSYASYLPSIDMPSDVRNNNNTTFVRQVTNNIDKEIKIDSNRGINPAEMSLVDPNTEEVITSRNSRVNEIVGKREKNSKVFIDSTGKESVVSSVYSLHYNEGGKWANIDTRLIEDRSNKRYTHKMKANNFEVDVSDKAREQRVTFSVKENSITYQAKNMNSVTGQVYGNSIIYRDAWTSTDMLYQIENDQMKLELLLKDKKAPKEFQFDVEMTELKYKLNVDGSILFFDDNNQLQFKIPSPWVKDSSSEVLRHDKLRVEVKENHNTITISYILDDSNLQYPVVIDPTTRVVLPVKPMISIGYDYMLAVRDDATIWGWGYNDDTFLDQSNSPTPILSPIQLNILPELTWVSQVAAGANHSVALRQDGTVWAWGYDVFCQIGTRDEWGQIQGLTDIVEISTKGNYNLAVKDDGTVWEWGYNFEDIGTCDPTQVNNLSGIVSVSAGWNHSLAVKNDGSLWAWGHNTYGQLGDGTTTTRLTPVQIIASGILSAAAGYNHSVAAITSGGVLTWGDNSFGQLGDGTKIGKLRPIEVKFNGYYNNYGPKVQVAAGDNHTLAAFNEDGEVFSWGANNKHQLGNSLNQDYQLSPMELDETIYNGYLTAGVDNSAYVKWGWPYNNYVVSGSNEQGQLANGTTEETWEWNLITFPNYQPNVPIDTINPTSPANLRLDSSPTEIILNWTPSRDNVKVVKYEIYKNGNLAGSVNGETTTFRIAGLDGGVQYTFSVKAFDAIGNQSLESEHVSGELSPHLPIKPMITSTTTGSTFAIKKDGTLWAWGKNTLGILGDGTTTDRKEPVQVKNLTGISQVSAGDKHIIALKNDGTVWAWGKNDYCQLGNSNCSLGQLIPVQIPNLNGVVSISARGLHSIAVKSDGTVWTWGIDYRKDDYEFQYMKQSSPTQVPQLSGVVEASAGGLDFKVLKNNGTVWIWGADISILPILVNGLDGIVALAGDDSYYAFAIKSDGTLWKFKRLSSTQGFQTVQVVGLNDIVSAHIGQSSSLAVSRDGSIWSWGTNAYGELGNGTQSDHLKPVKITSANSAFYIGVNKSYTYSSYAVDENGQYYAWGRNTEGQLGNGTLINSSYPIMVIGPNVNPQDIQAPSAPSNLTLITNGLFNVDLYWTNSIDNVGVAEYYIYDEDTLIAVVDATKTTYSARDLIGNATHTFTVVAKDSSGNFSTASNSISKRIPLHLRYYYDVSGRIDYIKLNTGKILKYNYDANGNLLNIQNQ</sequence>
<dbReference type="InterPro" id="IPR051553">
    <property type="entry name" value="Ran_GTPase-activating"/>
</dbReference>
<dbReference type="SUPFAM" id="SSF50985">
    <property type="entry name" value="RCC1/BLIP-II"/>
    <property type="match status" value="2"/>
</dbReference>
<feature type="domain" description="Fibronectin type-III" evidence="1">
    <location>
        <begin position="683"/>
        <end position="772"/>
    </location>
</feature>
<dbReference type="InterPro" id="IPR003961">
    <property type="entry name" value="FN3_dom"/>
</dbReference>
<evidence type="ECO:0000313" key="2">
    <source>
        <dbReference type="EMBL" id="NOU67511.1"/>
    </source>
</evidence>
<dbReference type="Gene3D" id="2.130.10.30">
    <property type="entry name" value="Regulator of chromosome condensation 1/beta-lactamase-inhibitor protein II"/>
    <property type="match status" value="5"/>
</dbReference>
<dbReference type="SUPFAM" id="SSF49265">
    <property type="entry name" value="Fibronectin type III"/>
    <property type="match status" value="1"/>
</dbReference>
<feature type="domain" description="Fibronectin type-III" evidence="1">
    <location>
        <begin position="1122"/>
        <end position="1209"/>
    </location>
</feature>
<dbReference type="InterPro" id="IPR057708">
    <property type="entry name" value="DUF7948"/>
</dbReference>
<dbReference type="PANTHER" id="PTHR45982">
    <property type="entry name" value="REGULATOR OF CHROMOSOME CONDENSATION"/>
    <property type="match status" value="1"/>
</dbReference>
<dbReference type="RefSeq" id="WP_171634270.1">
    <property type="nucleotide sequence ID" value="NZ_WHNY01000067.1"/>
</dbReference>
<evidence type="ECO:0000313" key="3">
    <source>
        <dbReference type="Proteomes" id="UP000653578"/>
    </source>
</evidence>
<organism evidence="2 3">
    <name type="scientific">Paenibacillus plantarum</name>
    <dbReference type="NCBI Taxonomy" id="2654975"/>
    <lineage>
        <taxon>Bacteria</taxon>
        <taxon>Bacillati</taxon>
        <taxon>Bacillota</taxon>
        <taxon>Bacilli</taxon>
        <taxon>Bacillales</taxon>
        <taxon>Paenibacillaceae</taxon>
        <taxon>Paenibacillus</taxon>
    </lineage>
</organism>
<dbReference type="SMART" id="SM00060">
    <property type="entry name" value="FN3"/>
    <property type="match status" value="2"/>
</dbReference>
<name>A0ABX1XGG5_9BACL</name>
<dbReference type="PRINTS" id="PR00633">
    <property type="entry name" value="RCCNDNSATION"/>
</dbReference>
<protein>
    <recommendedName>
        <fullName evidence="1">Fibronectin type-III domain-containing protein</fullName>
    </recommendedName>
</protein>
<dbReference type="CDD" id="cd00063">
    <property type="entry name" value="FN3"/>
    <property type="match status" value="2"/>
</dbReference>
<dbReference type="Pfam" id="PF25778">
    <property type="entry name" value="DUF7948"/>
    <property type="match status" value="1"/>
</dbReference>
<dbReference type="InterPro" id="IPR013783">
    <property type="entry name" value="Ig-like_fold"/>
</dbReference>
<dbReference type="Pfam" id="PF00041">
    <property type="entry name" value="fn3"/>
    <property type="match status" value="1"/>
</dbReference>
<dbReference type="InterPro" id="IPR000408">
    <property type="entry name" value="Reg_chr_condens"/>
</dbReference>
<dbReference type="PANTHER" id="PTHR45982:SF1">
    <property type="entry name" value="REGULATOR OF CHROMOSOME CONDENSATION"/>
    <property type="match status" value="1"/>
</dbReference>
<dbReference type="InterPro" id="IPR009091">
    <property type="entry name" value="RCC1/BLIP-II"/>
</dbReference>
<keyword evidence="3" id="KW-1185">Reference proteome</keyword>
<dbReference type="InterPro" id="IPR036116">
    <property type="entry name" value="FN3_sf"/>
</dbReference>
<accession>A0ABX1XGG5</accession>
<gene>
    <name evidence="2" type="ORF">GC096_26060</name>
</gene>
<dbReference type="PROSITE" id="PS50012">
    <property type="entry name" value="RCC1_3"/>
    <property type="match status" value="9"/>
</dbReference>
<proteinExistence type="predicted"/>
<reference evidence="2 3" key="1">
    <citation type="submission" date="2019-10" db="EMBL/GenBank/DDBJ databases">
        <title>Description of Paenibacillus humi sp. nov.</title>
        <authorList>
            <person name="Carlier A."/>
            <person name="Qi S."/>
        </authorList>
    </citation>
    <scope>NUCLEOTIDE SEQUENCE [LARGE SCALE GENOMIC DNA]</scope>
    <source>
        <strain evidence="2 3">LMG 31461</strain>
    </source>
</reference>
<dbReference type="Pfam" id="PF00415">
    <property type="entry name" value="RCC1"/>
    <property type="match status" value="6"/>
</dbReference>
<evidence type="ECO:0000259" key="1">
    <source>
        <dbReference type="PROSITE" id="PS50853"/>
    </source>
</evidence>
<comment type="caution">
    <text evidence="2">The sequence shown here is derived from an EMBL/GenBank/DDBJ whole genome shotgun (WGS) entry which is preliminary data.</text>
</comment>
<dbReference type="Proteomes" id="UP000653578">
    <property type="component" value="Unassembled WGS sequence"/>
</dbReference>
<dbReference type="Pfam" id="PF13540">
    <property type="entry name" value="RCC1_2"/>
    <property type="match status" value="2"/>
</dbReference>
<dbReference type="PROSITE" id="PS50853">
    <property type="entry name" value="FN3"/>
    <property type="match status" value="2"/>
</dbReference>
<dbReference type="PROSITE" id="PS00626">
    <property type="entry name" value="RCC1_2"/>
    <property type="match status" value="3"/>
</dbReference>
<dbReference type="EMBL" id="WHNY01000067">
    <property type="protein sequence ID" value="NOU67511.1"/>
    <property type="molecule type" value="Genomic_DNA"/>
</dbReference>